<protein>
    <submittedName>
        <fullName evidence="2">Uncharacterized protein</fullName>
    </submittedName>
</protein>
<dbReference type="VEuPathDB" id="FungiDB:BO70DRAFT_392276"/>
<dbReference type="OrthoDB" id="4439444at2759"/>
<dbReference type="Proteomes" id="UP000247233">
    <property type="component" value="Unassembled WGS sequence"/>
</dbReference>
<dbReference type="RefSeq" id="XP_025404642.1">
    <property type="nucleotide sequence ID" value="XM_025546273.1"/>
</dbReference>
<accession>A0A317X2X4</accession>
<feature type="region of interest" description="Disordered" evidence="1">
    <location>
        <begin position="1"/>
        <end position="35"/>
    </location>
</feature>
<dbReference type="GeneID" id="37068510"/>
<reference evidence="2 3" key="1">
    <citation type="submission" date="2016-12" db="EMBL/GenBank/DDBJ databases">
        <title>The genomes of Aspergillus section Nigri reveals drivers in fungal speciation.</title>
        <authorList>
            <consortium name="DOE Joint Genome Institute"/>
            <person name="Vesth T.C."/>
            <person name="Nybo J."/>
            <person name="Theobald S."/>
            <person name="Brandl J."/>
            <person name="Frisvad J.C."/>
            <person name="Nielsen K.F."/>
            <person name="Lyhne E.K."/>
            <person name="Kogle M.E."/>
            <person name="Kuo A."/>
            <person name="Riley R."/>
            <person name="Clum A."/>
            <person name="Nolan M."/>
            <person name="Lipzen A."/>
            <person name="Salamov A."/>
            <person name="Henrissat B."/>
            <person name="Wiebenga A."/>
            <person name="De Vries R.P."/>
            <person name="Grigoriev I.V."/>
            <person name="Mortensen U.H."/>
            <person name="Andersen M.R."/>
            <person name="Baker S.E."/>
        </authorList>
    </citation>
    <scope>NUCLEOTIDE SEQUENCE [LARGE SCALE GENOMIC DNA]</scope>
    <source>
        <strain evidence="2 3">CBS 117.55</strain>
    </source>
</reference>
<evidence type="ECO:0000313" key="2">
    <source>
        <dbReference type="EMBL" id="PWY92903.1"/>
    </source>
</evidence>
<organism evidence="2 3">
    <name type="scientific">Aspergillus heteromorphus CBS 117.55</name>
    <dbReference type="NCBI Taxonomy" id="1448321"/>
    <lineage>
        <taxon>Eukaryota</taxon>
        <taxon>Fungi</taxon>
        <taxon>Dikarya</taxon>
        <taxon>Ascomycota</taxon>
        <taxon>Pezizomycotina</taxon>
        <taxon>Eurotiomycetes</taxon>
        <taxon>Eurotiomycetidae</taxon>
        <taxon>Eurotiales</taxon>
        <taxon>Aspergillaceae</taxon>
        <taxon>Aspergillus</taxon>
        <taxon>Aspergillus subgen. Circumdati</taxon>
    </lineage>
</organism>
<dbReference type="EMBL" id="MSFL01000001">
    <property type="protein sequence ID" value="PWY92903.1"/>
    <property type="molecule type" value="Genomic_DNA"/>
</dbReference>
<name>A0A317X2X4_9EURO</name>
<feature type="region of interest" description="Disordered" evidence="1">
    <location>
        <begin position="84"/>
        <end position="103"/>
    </location>
</feature>
<comment type="caution">
    <text evidence="2">The sequence shown here is derived from an EMBL/GenBank/DDBJ whole genome shotgun (WGS) entry which is preliminary data.</text>
</comment>
<gene>
    <name evidence="2" type="ORF">BO70DRAFT_392276</name>
</gene>
<feature type="compositionally biased region" description="Low complexity" evidence="1">
    <location>
        <begin position="1"/>
        <end position="24"/>
    </location>
</feature>
<proteinExistence type="predicted"/>
<keyword evidence="3" id="KW-1185">Reference proteome</keyword>
<sequence length="103" mass="11086">MQHNNGSGSSHNGDSSQSAGIDPSDSPPQTPDTIHDQIAYYRSFLDQLLGIVRHGDQESVNRMVTAIRSHASDEEILALLTQISGVSGPAEEESREQGNNNGR</sequence>
<evidence type="ECO:0000313" key="3">
    <source>
        <dbReference type="Proteomes" id="UP000247233"/>
    </source>
</evidence>
<dbReference type="AlphaFoldDB" id="A0A317X2X4"/>
<evidence type="ECO:0000256" key="1">
    <source>
        <dbReference type="SAM" id="MobiDB-lite"/>
    </source>
</evidence>